<evidence type="ECO:0000313" key="12">
    <source>
        <dbReference type="EMBL" id="HIU27292.1"/>
    </source>
</evidence>
<evidence type="ECO:0000256" key="10">
    <source>
        <dbReference type="RuleBase" id="RU004504"/>
    </source>
</evidence>
<organism evidence="12 13">
    <name type="scientific">Candidatus Fimisoma avicola</name>
    <dbReference type="NCBI Taxonomy" id="2840826"/>
    <lineage>
        <taxon>Bacteria</taxon>
        <taxon>Bacillati</taxon>
        <taxon>Bacillota</taxon>
        <taxon>Clostridia</taxon>
        <taxon>Eubacteriales</taxon>
        <taxon>Candidatus Fimisoma</taxon>
    </lineage>
</organism>
<dbReference type="EMBL" id="DVMO01000043">
    <property type="protein sequence ID" value="HIU27292.1"/>
    <property type="molecule type" value="Genomic_DNA"/>
</dbReference>
<evidence type="ECO:0000256" key="7">
    <source>
        <dbReference type="ARBA" id="ARBA00023004"/>
    </source>
</evidence>
<gene>
    <name evidence="12" type="ORF">IAD16_02780</name>
</gene>
<dbReference type="Gene3D" id="3.90.1150.10">
    <property type="entry name" value="Aspartate Aminotransferase, domain 1"/>
    <property type="match status" value="1"/>
</dbReference>
<protein>
    <recommendedName>
        <fullName evidence="3">cysteine desulfurase</fullName>
        <ecNumber evidence="3">2.8.1.7</ecNumber>
    </recommendedName>
</protein>
<feature type="domain" description="Aminotransferase class V" evidence="11">
    <location>
        <begin position="3"/>
        <end position="369"/>
    </location>
</feature>
<dbReference type="GO" id="GO:0046872">
    <property type="term" value="F:metal ion binding"/>
    <property type="evidence" value="ECO:0007669"/>
    <property type="project" value="UniProtKB-KW"/>
</dbReference>
<dbReference type="InterPro" id="IPR015424">
    <property type="entry name" value="PyrdxlP-dep_Trfase"/>
</dbReference>
<dbReference type="Proteomes" id="UP000824091">
    <property type="component" value="Unassembled WGS sequence"/>
</dbReference>
<dbReference type="InterPro" id="IPR016454">
    <property type="entry name" value="Cysteine_dSase"/>
</dbReference>
<sequence length="387" mass="41960">MFVYLDNSSTTKPYPQVIETMTRVLSEDFGNPSSLHTLGFTAEQYVKTARKAIADALGANSGEIYFTSGGTEADNTAIFGAAQLRRRECKKIITTGVEHPAVLEAARRLEAMGWQVEYIGVDRKCRLDMNALEAAMTSDTALISVMSVNNETGTIMPIDEIAKAKERFNKENGAHILLHTDAVQAFGKIPVTTAGVDMISVSGHKVHGPKGIGALYVKKGLNLPPFIVGGGQEMNMRSGTENMPGIAGFGRAVQIFSENTRERAAAMSAARKRLLQDLMSGAKDISINSPDGDDACPSVLNISFLGVRGEVLLHTLEQDGIFVSTGSACSSNKKGRSHVLRAMGLSDKEIEGAVRFSFSEFNTVEEMDYVAEKTIRAAERFRRLGRR</sequence>
<keyword evidence="6" id="KW-0663">Pyridoxal phosphate</keyword>
<comment type="cofactor">
    <cofactor evidence="1 10">
        <name>pyridoxal 5'-phosphate</name>
        <dbReference type="ChEBI" id="CHEBI:597326"/>
    </cofactor>
</comment>
<accession>A0A9D1L8L0</accession>
<dbReference type="PROSITE" id="PS00595">
    <property type="entry name" value="AA_TRANSFER_CLASS_5"/>
    <property type="match status" value="1"/>
</dbReference>
<evidence type="ECO:0000256" key="4">
    <source>
        <dbReference type="ARBA" id="ARBA00022679"/>
    </source>
</evidence>
<reference evidence="12" key="1">
    <citation type="submission" date="2020-10" db="EMBL/GenBank/DDBJ databases">
        <authorList>
            <person name="Gilroy R."/>
        </authorList>
    </citation>
    <scope>NUCLEOTIDE SEQUENCE</scope>
    <source>
        <strain evidence="12">11300</strain>
    </source>
</reference>
<evidence type="ECO:0000256" key="6">
    <source>
        <dbReference type="ARBA" id="ARBA00022898"/>
    </source>
</evidence>
<dbReference type="Gene3D" id="3.40.640.10">
    <property type="entry name" value="Type I PLP-dependent aspartate aminotransferase-like (Major domain)"/>
    <property type="match status" value="1"/>
</dbReference>
<dbReference type="InterPro" id="IPR020578">
    <property type="entry name" value="Aminotrans_V_PyrdxlP_BS"/>
</dbReference>
<comment type="similarity">
    <text evidence="2">Belongs to the class-V pyridoxal-phosphate-dependent aminotransferase family. NifS/IscS subfamily.</text>
</comment>
<evidence type="ECO:0000256" key="5">
    <source>
        <dbReference type="ARBA" id="ARBA00022723"/>
    </source>
</evidence>
<dbReference type="PIRSF" id="PIRSF005572">
    <property type="entry name" value="NifS"/>
    <property type="match status" value="1"/>
</dbReference>
<keyword evidence="4" id="KW-0808">Transferase</keyword>
<dbReference type="PANTHER" id="PTHR11601">
    <property type="entry name" value="CYSTEINE DESULFURYLASE FAMILY MEMBER"/>
    <property type="match status" value="1"/>
</dbReference>
<proteinExistence type="inferred from homology"/>
<dbReference type="AlphaFoldDB" id="A0A9D1L8L0"/>
<evidence type="ECO:0000256" key="2">
    <source>
        <dbReference type="ARBA" id="ARBA00006490"/>
    </source>
</evidence>
<keyword evidence="8" id="KW-0411">Iron-sulfur</keyword>
<dbReference type="Gene3D" id="1.10.260.50">
    <property type="match status" value="1"/>
</dbReference>
<dbReference type="GO" id="GO:0051536">
    <property type="term" value="F:iron-sulfur cluster binding"/>
    <property type="evidence" value="ECO:0007669"/>
    <property type="project" value="UniProtKB-KW"/>
</dbReference>
<evidence type="ECO:0000313" key="13">
    <source>
        <dbReference type="Proteomes" id="UP000824091"/>
    </source>
</evidence>
<comment type="caution">
    <text evidence="12">The sequence shown here is derived from an EMBL/GenBank/DDBJ whole genome shotgun (WGS) entry which is preliminary data.</text>
</comment>
<keyword evidence="5" id="KW-0479">Metal-binding</keyword>
<evidence type="ECO:0000256" key="9">
    <source>
        <dbReference type="ARBA" id="ARBA00050776"/>
    </source>
</evidence>
<dbReference type="InterPro" id="IPR015421">
    <property type="entry name" value="PyrdxlP-dep_Trfase_major"/>
</dbReference>
<evidence type="ECO:0000256" key="3">
    <source>
        <dbReference type="ARBA" id="ARBA00012239"/>
    </source>
</evidence>
<dbReference type="PANTHER" id="PTHR11601:SF34">
    <property type="entry name" value="CYSTEINE DESULFURASE"/>
    <property type="match status" value="1"/>
</dbReference>
<evidence type="ECO:0000256" key="8">
    <source>
        <dbReference type="ARBA" id="ARBA00023014"/>
    </source>
</evidence>
<evidence type="ECO:0000259" key="11">
    <source>
        <dbReference type="Pfam" id="PF00266"/>
    </source>
</evidence>
<reference evidence="12" key="2">
    <citation type="journal article" date="2021" name="PeerJ">
        <title>Extensive microbial diversity within the chicken gut microbiome revealed by metagenomics and culture.</title>
        <authorList>
            <person name="Gilroy R."/>
            <person name="Ravi A."/>
            <person name="Getino M."/>
            <person name="Pursley I."/>
            <person name="Horton D.L."/>
            <person name="Alikhan N.F."/>
            <person name="Baker D."/>
            <person name="Gharbi K."/>
            <person name="Hall N."/>
            <person name="Watson M."/>
            <person name="Adriaenssens E.M."/>
            <person name="Foster-Nyarko E."/>
            <person name="Jarju S."/>
            <person name="Secka A."/>
            <person name="Antonio M."/>
            <person name="Oren A."/>
            <person name="Chaudhuri R.R."/>
            <person name="La Ragione R."/>
            <person name="Hildebrand F."/>
            <person name="Pallen M.J."/>
        </authorList>
    </citation>
    <scope>NUCLEOTIDE SEQUENCE</scope>
    <source>
        <strain evidence="12">11300</strain>
    </source>
</reference>
<dbReference type="InterPro" id="IPR015422">
    <property type="entry name" value="PyrdxlP-dep_Trfase_small"/>
</dbReference>
<dbReference type="InterPro" id="IPR000192">
    <property type="entry name" value="Aminotrans_V_dom"/>
</dbReference>
<comment type="catalytic activity">
    <reaction evidence="9">
        <text>(sulfur carrier)-H + L-cysteine = (sulfur carrier)-SH + L-alanine</text>
        <dbReference type="Rhea" id="RHEA:43892"/>
        <dbReference type="Rhea" id="RHEA-COMP:14737"/>
        <dbReference type="Rhea" id="RHEA-COMP:14739"/>
        <dbReference type="ChEBI" id="CHEBI:29917"/>
        <dbReference type="ChEBI" id="CHEBI:35235"/>
        <dbReference type="ChEBI" id="CHEBI:57972"/>
        <dbReference type="ChEBI" id="CHEBI:64428"/>
        <dbReference type="EC" id="2.8.1.7"/>
    </reaction>
</comment>
<dbReference type="GO" id="GO:0031071">
    <property type="term" value="F:cysteine desulfurase activity"/>
    <property type="evidence" value="ECO:0007669"/>
    <property type="project" value="UniProtKB-EC"/>
</dbReference>
<dbReference type="SUPFAM" id="SSF53383">
    <property type="entry name" value="PLP-dependent transferases"/>
    <property type="match status" value="1"/>
</dbReference>
<dbReference type="Pfam" id="PF00266">
    <property type="entry name" value="Aminotran_5"/>
    <property type="match status" value="1"/>
</dbReference>
<evidence type="ECO:0000256" key="1">
    <source>
        <dbReference type="ARBA" id="ARBA00001933"/>
    </source>
</evidence>
<keyword evidence="7" id="KW-0408">Iron</keyword>
<dbReference type="EC" id="2.8.1.7" evidence="3"/>
<name>A0A9D1L8L0_9FIRM</name>
<dbReference type="FunFam" id="3.40.640.10:FF:000084">
    <property type="entry name" value="IscS-like cysteine desulfurase"/>
    <property type="match status" value="1"/>
</dbReference>